<keyword evidence="2" id="KW-1185">Reference proteome</keyword>
<dbReference type="Proteomes" id="UP000634136">
    <property type="component" value="Unassembled WGS sequence"/>
</dbReference>
<evidence type="ECO:0000313" key="1">
    <source>
        <dbReference type="EMBL" id="KAF7822614.1"/>
    </source>
</evidence>
<organism evidence="1 2">
    <name type="scientific">Senna tora</name>
    <dbReference type="NCBI Taxonomy" id="362788"/>
    <lineage>
        <taxon>Eukaryota</taxon>
        <taxon>Viridiplantae</taxon>
        <taxon>Streptophyta</taxon>
        <taxon>Embryophyta</taxon>
        <taxon>Tracheophyta</taxon>
        <taxon>Spermatophyta</taxon>
        <taxon>Magnoliopsida</taxon>
        <taxon>eudicotyledons</taxon>
        <taxon>Gunneridae</taxon>
        <taxon>Pentapetalae</taxon>
        <taxon>rosids</taxon>
        <taxon>fabids</taxon>
        <taxon>Fabales</taxon>
        <taxon>Fabaceae</taxon>
        <taxon>Caesalpinioideae</taxon>
        <taxon>Cassia clade</taxon>
        <taxon>Senna</taxon>
    </lineage>
</organism>
<gene>
    <name evidence="1" type="ORF">G2W53_020758</name>
</gene>
<accession>A0A834TRP8</accession>
<protein>
    <submittedName>
        <fullName evidence="1">Uncharacterized protein</fullName>
    </submittedName>
</protein>
<name>A0A834TRP8_9FABA</name>
<dbReference type="EMBL" id="JAAIUW010000007">
    <property type="protein sequence ID" value="KAF7822614.1"/>
    <property type="molecule type" value="Genomic_DNA"/>
</dbReference>
<evidence type="ECO:0000313" key="2">
    <source>
        <dbReference type="Proteomes" id="UP000634136"/>
    </source>
</evidence>
<reference evidence="1" key="1">
    <citation type="submission" date="2020-09" db="EMBL/GenBank/DDBJ databases">
        <title>Genome-Enabled Discovery of Anthraquinone Biosynthesis in Senna tora.</title>
        <authorList>
            <person name="Kang S.-H."/>
            <person name="Pandey R.P."/>
            <person name="Lee C.-M."/>
            <person name="Sim J.-S."/>
            <person name="Jeong J.-T."/>
            <person name="Choi B.-S."/>
            <person name="Jung M."/>
            <person name="Ginzburg D."/>
            <person name="Zhao K."/>
            <person name="Won S.Y."/>
            <person name="Oh T.-J."/>
            <person name="Yu Y."/>
            <person name="Kim N.-H."/>
            <person name="Lee O.R."/>
            <person name="Lee T.-H."/>
            <person name="Bashyal P."/>
            <person name="Kim T.-S."/>
            <person name="Lee W.-H."/>
            <person name="Kawkins C."/>
            <person name="Kim C.-K."/>
            <person name="Kim J.S."/>
            <person name="Ahn B.O."/>
            <person name="Rhee S.Y."/>
            <person name="Sohng J.K."/>
        </authorList>
    </citation>
    <scope>NUCLEOTIDE SEQUENCE</scope>
    <source>
        <tissue evidence="1">Leaf</tissue>
    </source>
</reference>
<dbReference type="AlphaFoldDB" id="A0A834TRP8"/>
<comment type="caution">
    <text evidence="1">The sequence shown here is derived from an EMBL/GenBank/DDBJ whole genome shotgun (WGS) entry which is preliminary data.</text>
</comment>
<sequence length="39" mass="4463">MAQSSAVKAMPNPMKLEKQADFLNFPTTFHDFPLTYEES</sequence>
<proteinExistence type="predicted"/>